<sequence length="85" mass="9787">MIDRCFNPDCRLQLHYLRDGRVVRVITRKGETDVLEHFWLCGLCYAAHDFTFSPSGEVKLEAKSSLRRRGVEDVILLMPTHPTGI</sequence>
<keyword evidence="2" id="KW-1185">Reference proteome</keyword>
<proteinExistence type="predicted"/>
<accession>A0A2Z5G154</accession>
<protein>
    <submittedName>
        <fullName evidence="1">Uncharacterized protein</fullName>
    </submittedName>
</protein>
<reference evidence="1 2" key="1">
    <citation type="journal article" date="2018" name="Front. Microbiol.">
        <title>Hydrolytic Capabilities as a Key to Environmental Success: Chitinolytic and Cellulolytic Acidobacteria From Acidic Sub-arctic Soils and Boreal Peatlands.</title>
        <authorList>
            <person name="Belova S.E."/>
            <person name="Ravin N.V."/>
            <person name="Pankratov T.A."/>
            <person name="Rakitin A.L."/>
            <person name="Ivanova A.A."/>
            <person name="Beletsky A.V."/>
            <person name="Mardanov A.V."/>
            <person name="Sinninghe Damste J.S."/>
            <person name="Dedysh S.N."/>
        </authorList>
    </citation>
    <scope>NUCLEOTIDE SEQUENCE [LARGE SCALE GENOMIC DNA]</scope>
    <source>
        <strain evidence="1 2">SBC82</strain>
    </source>
</reference>
<dbReference type="KEGG" id="abas:ACPOL_3455"/>
<evidence type="ECO:0000313" key="2">
    <source>
        <dbReference type="Proteomes" id="UP000253606"/>
    </source>
</evidence>
<dbReference type="EMBL" id="CP030840">
    <property type="protein sequence ID" value="AXC12740.1"/>
    <property type="molecule type" value="Genomic_DNA"/>
</dbReference>
<dbReference type="OrthoDB" id="123387at2"/>
<dbReference type="RefSeq" id="WP_150133027.1">
    <property type="nucleotide sequence ID" value="NZ_CP030840.1"/>
</dbReference>
<dbReference type="Proteomes" id="UP000253606">
    <property type="component" value="Chromosome"/>
</dbReference>
<organism evidence="1 2">
    <name type="scientific">Acidisarcina polymorpha</name>
    <dbReference type="NCBI Taxonomy" id="2211140"/>
    <lineage>
        <taxon>Bacteria</taxon>
        <taxon>Pseudomonadati</taxon>
        <taxon>Acidobacteriota</taxon>
        <taxon>Terriglobia</taxon>
        <taxon>Terriglobales</taxon>
        <taxon>Acidobacteriaceae</taxon>
        <taxon>Acidisarcina</taxon>
    </lineage>
</organism>
<name>A0A2Z5G154_9BACT</name>
<evidence type="ECO:0000313" key="1">
    <source>
        <dbReference type="EMBL" id="AXC12740.1"/>
    </source>
</evidence>
<gene>
    <name evidence="1" type="ORF">ACPOL_3455</name>
</gene>
<dbReference type="AlphaFoldDB" id="A0A2Z5G154"/>